<evidence type="ECO:0000256" key="10">
    <source>
        <dbReference type="ARBA" id="ARBA00022840"/>
    </source>
</evidence>
<evidence type="ECO:0000313" key="16">
    <source>
        <dbReference type="EMBL" id="CAG9315758.1"/>
    </source>
</evidence>
<dbReference type="CDD" id="cd00029">
    <property type="entry name" value="C1"/>
    <property type="match status" value="1"/>
</dbReference>
<evidence type="ECO:0000256" key="9">
    <source>
        <dbReference type="ARBA" id="ARBA00022833"/>
    </source>
</evidence>
<evidence type="ECO:0000256" key="12">
    <source>
        <dbReference type="RuleBase" id="RU361128"/>
    </source>
</evidence>
<evidence type="ECO:0000259" key="15">
    <source>
        <dbReference type="PROSITE" id="PS50146"/>
    </source>
</evidence>
<dbReference type="AlphaFoldDB" id="A0AAU9IRI2"/>
<sequence length="573" mass="64911">MEWNFWLILWGLIIASLAWFIIVKVSGRNLSLRDHKPSTVPGDHQWVSISQTSLSTCIFCNKNLDGWFQLNGVQCQVCQVSSHLLCSRNLKGCKQVSENTFTDFFYHQWQEIYLPLTAKCIRCNSLCGSAYEIKSFQCLWCQKTVHQKCCEFADKICSPPSYAILPAFVQMNPLKIKKLNPKATPVVVVINPKSGGQVGHMALRSFYSFLNPIQVLNVYQGGLERLKAFQGIKNLRILAAGGDGTVSRLLSFLYDESNWEQEIPPVGIFPLGTGNDLAFTLNWGKGVSSRESKNFESMKEVSKISLKSLFSAYSTYLDRWNISICTSKSKKSQIMCNYLGLGVDAKIAHDFHSLRESRPYLFQSRSGNRLIYSQLGGKEFFNRMCKNFSSRLTVKCDRAKLKLPNLEGIIFLNIESYGGGVDMWGDSEMLSESSASESVTSPGKKEYAVWRKQFRNDNMIELIGVTSAFHLGECQVGLSQTIKLAQGRSFTIEIKGRGKIPIQIDGEPEIFKGPATIEIERKDQVHMLSRTTERFHKVARKVQDVLNWAEETHILDSNQKMLLLQEFSKRSRI</sequence>
<protein>
    <recommendedName>
        <fullName evidence="12">Diacylglycerol kinase</fullName>
        <shortName evidence="12">DAG kinase</shortName>
        <ecNumber evidence="12">2.7.1.107</ecNumber>
    </recommendedName>
</protein>
<feature type="transmembrane region" description="Helical" evidence="13">
    <location>
        <begin position="6"/>
        <end position="23"/>
    </location>
</feature>
<dbReference type="PROSITE" id="PS50146">
    <property type="entry name" value="DAGK"/>
    <property type="match status" value="1"/>
</dbReference>
<keyword evidence="5" id="KW-0677">Repeat</keyword>
<dbReference type="InterPro" id="IPR001206">
    <property type="entry name" value="Diacylglycerol_kinase_cat_dom"/>
</dbReference>
<dbReference type="PANTHER" id="PTHR11255:SF54">
    <property type="entry name" value="DIACYLGLYCEROL KINASE THETA"/>
    <property type="match status" value="1"/>
</dbReference>
<evidence type="ECO:0000256" key="6">
    <source>
        <dbReference type="ARBA" id="ARBA00022741"/>
    </source>
</evidence>
<keyword evidence="8 12" id="KW-0418">Kinase</keyword>
<comment type="similarity">
    <text evidence="2 12">Belongs to the eukaryotic diacylglycerol kinase family.</text>
</comment>
<dbReference type="SUPFAM" id="SSF111331">
    <property type="entry name" value="NAD kinase/diacylglycerol kinase-like"/>
    <property type="match status" value="1"/>
</dbReference>
<dbReference type="SMART" id="SM00109">
    <property type="entry name" value="C1"/>
    <property type="match status" value="2"/>
</dbReference>
<evidence type="ECO:0000256" key="11">
    <source>
        <dbReference type="ARBA" id="ARBA00023136"/>
    </source>
</evidence>
<dbReference type="GO" id="GO:0007200">
    <property type="term" value="P:phospholipase C-activating G protein-coupled receptor signaling pathway"/>
    <property type="evidence" value="ECO:0007669"/>
    <property type="project" value="InterPro"/>
</dbReference>
<keyword evidence="10 12" id="KW-0067">ATP-binding</keyword>
<dbReference type="InterPro" id="IPR046349">
    <property type="entry name" value="C1-like_sf"/>
</dbReference>
<dbReference type="GO" id="GO:0016020">
    <property type="term" value="C:membrane"/>
    <property type="evidence" value="ECO:0007669"/>
    <property type="project" value="UniProtKB-SubCell"/>
</dbReference>
<dbReference type="GO" id="GO:0008270">
    <property type="term" value="F:zinc ion binding"/>
    <property type="evidence" value="ECO:0007669"/>
    <property type="project" value="UniProtKB-KW"/>
</dbReference>
<dbReference type="Proteomes" id="UP001162131">
    <property type="component" value="Unassembled WGS sequence"/>
</dbReference>
<keyword evidence="11 13" id="KW-0472">Membrane</keyword>
<feature type="domain" description="DAGKc" evidence="15">
    <location>
        <begin position="181"/>
        <end position="327"/>
    </location>
</feature>
<evidence type="ECO:0000256" key="7">
    <source>
        <dbReference type="ARBA" id="ARBA00022771"/>
    </source>
</evidence>
<feature type="domain" description="Phorbol-ester/DAG-type" evidence="14">
    <location>
        <begin position="106"/>
        <end position="157"/>
    </location>
</feature>
<dbReference type="Gene3D" id="3.30.60.20">
    <property type="match status" value="2"/>
</dbReference>
<dbReference type="SMART" id="SM00045">
    <property type="entry name" value="DAGKa"/>
    <property type="match status" value="1"/>
</dbReference>
<dbReference type="Gene3D" id="2.60.200.40">
    <property type="match status" value="1"/>
</dbReference>
<dbReference type="EC" id="2.7.1.107" evidence="12"/>
<evidence type="ECO:0000256" key="13">
    <source>
        <dbReference type="SAM" id="Phobius"/>
    </source>
</evidence>
<keyword evidence="7" id="KW-0863">Zinc-finger</keyword>
<keyword evidence="17" id="KW-1185">Reference proteome</keyword>
<dbReference type="InterPro" id="IPR002219">
    <property type="entry name" value="PKC_DAG/PE"/>
</dbReference>
<dbReference type="Pfam" id="PF00781">
    <property type="entry name" value="DAGK_cat"/>
    <property type="match status" value="1"/>
</dbReference>
<keyword evidence="13" id="KW-0812">Transmembrane</keyword>
<dbReference type="Pfam" id="PF00609">
    <property type="entry name" value="DAGK_acc"/>
    <property type="match status" value="1"/>
</dbReference>
<dbReference type="InterPro" id="IPR017438">
    <property type="entry name" value="ATP-NAD_kinase_N"/>
</dbReference>
<dbReference type="Pfam" id="PF00130">
    <property type="entry name" value="C1_1"/>
    <property type="match status" value="1"/>
</dbReference>
<comment type="catalytic activity">
    <reaction evidence="12">
        <text>a 1,2-diacyl-sn-glycerol + ATP = a 1,2-diacyl-sn-glycero-3-phosphate + ADP + H(+)</text>
        <dbReference type="Rhea" id="RHEA:10272"/>
        <dbReference type="ChEBI" id="CHEBI:15378"/>
        <dbReference type="ChEBI" id="CHEBI:17815"/>
        <dbReference type="ChEBI" id="CHEBI:30616"/>
        <dbReference type="ChEBI" id="CHEBI:58608"/>
        <dbReference type="ChEBI" id="CHEBI:456216"/>
        <dbReference type="EC" id="2.7.1.107"/>
    </reaction>
</comment>
<dbReference type="PROSITE" id="PS50081">
    <property type="entry name" value="ZF_DAG_PE_2"/>
    <property type="match status" value="2"/>
</dbReference>
<keyword evidence="6 12" id="KW-0547">Nucleotide-binding</keyword>
<dbReference type="PANTHER" id="PTHR11255">
    <property type="entry name" value="DIACYLGLYCEROL KINASE"/>
    <property type="match status" value="1"/>
</dbReference>
<keyword evidence="9" id="KW-0862">Zinc</keyword>
<keyword evidence="4" id="KW-0479">Metal-binding</keyword>
<evidence type="ECO:0000256" key="8">
    <source>
        <dbReference type="ARBA" id="ARBA00022777"/>
    </source>
</evidence>
<dbReference type="Gene3D" id="3.40.50.10330">
    <property type="entry name" value="Probable inorganic polyphosphate/atp-NAD kinase, domain 1"/>
    <property type="match status" value="1"/>
</dbReference>
<name>A0AAU9IRI2_9CILI</name>
<evidence type="ECO:0000256" key="4">
    <source>
        <dbReference type="ARBA" id="ARBA00022723"/>
    </source>
</evidence>
<organism evidence="16 17">
    <name type="scientific">Blepharisma stoltei</name>
    <dbReference type="NCBI Taxonomy" id="1481888"/>
    <lineage>
        <taxon>Eukaryota</taxon>
        <taxon>Sar</taxon>
        <taxon>Alveolata</taxon>
        <taxon>Ciliophora</taxon>
        <taxon>Postciliodesmatophora</taxon>
        <taxon>Heterotrichea</taxon>
        <taxon>Heterotrichida</taxon>
        <taxon>Blepharismidae</taxon>
        <taxon>Blepharisma</taxon>
    </lineage>
</organism>
<comment type="subcellular location">
    <subcellularLocation>
        <location evidence="1">Membrane</location>
    </subcellularLocation>
</comment>
<dbReference type="PROSITE" id="PS00479">
    <property type="entry name" value="ZF_DAG_PE_1"/>
    <property type="match status" value="1"/>
</dbReference>
<dbReference type="InterPro" id="IPR037607">
    <property type="entry name" value="DGK"/>
</dbReference>
<evidence type="ECO:0000256" key="2">
    <source>
        <dbReference type="ARBA" id="ARBA00009280"/>
    </source>
</evidence>
<dbReference type="GO" id="GO:0005524">
    <property type="term" value="F:ATP binding"/>
    <property type="evidence" value="ECO:0007669"/>
    <property type="project" value="UniProtKB-KW"/>
</dbReference>
<gene>
    <name evidence="16" type="ORF">BSTOLATCC_MIC14508</name>
</gene>
<dbReference type="SUPFAM" id="SSF57889">
    <property type="entry name" value="Cysteine-rich domain"/>
    <property type="match status" value="2"/>
</dbReference>
<accession>A0AAU9IRI2</accession>
<evidence type="ECO:0000313" key="17">
    <source>
        <dbReference type="Proteomes" id="UP001162131"/>
    </source>
</evidence>
<evidence type="ECO:0000256" key="5">
    <source>
        <dbReference type="ARBA" id="ARBA00022737"/>
    </source>
</evidence>
<feature type="domain" description="Phorbol-ester/DAG-type" evidence="14">
    <location>
        <begin position="43"/>
        <end position="93"/>
    </location>
</feature>
<comment type="caution">
    <text evidence="16">The sequence shown here is derived from an EMBL/GenBank/DDBJ whole genome shotgun (WGS) entry which is preliminary data.</text>
</comment>
<dbReference type="EMBL" id="CAJZBQ010000014">
    <property type="protein sequence ID" value="CAG9315758.1"/>
    <property type="molecule type" value="Genomic_DNA"/>
</dbReference>
<evidence type="ECO:0000256" key="3">
    <source>
        <dbReference type="ARBA" id="ARBA00022679"/>
    </source>
</evidence>
<dbReference type="SMART" id="SM00046">
    <property type="entry name" value="DAGKc"/>
    <property type="match status" value="1"/>
</dbReference>
<dbReference type="InterPro" id="IPR016064">
    <property type="entry name" value="NAD/diacylglycerol_kinase_sf"/>
</dbReference>
<reference evidence="16" key="1">
    <citation type="submission" date="2021-09" db="EMBL/GenBank/DDBJ databases">
        <authorList>
            <consortium name="AG Swart"/>
            <person name="Singh M."/>
            <person name="Singh A."/>
            <person name="Seah K."/>
            <person name="Emmerich C."/>
        </authorList>
    </citation>
    <scope>NUCLEOTIDE SEQUENCE</scope>
    <source>
        <strain evidence="16">ATCC30299</strain>
    </source>
</reference>
<evidence type="ECO:0000256" key="1">
    <source>
        <dbReference type="ARBA" id="ARBA00004370"/>
    </source>
</evidence>
<keyword evidence="13" id="KW-1133">Transmembrane helix</keyword>
<proteinExistence type="inferred from homology"/>
<dbReference type="InterPro" id="IPR000756">
    <property type="entry name" value="Diacylglycerol_kin_accessory"/>
</dbReference>
<keyword evidence="3 12" id="KW-0808">Transferase</keyword>
<evidence type="ECO:0000259" key="14">
    <source>
        <dbReference type="PROSITE" id="PS50081"/>
    </source>
</evidence>
<dbReference type="GO" id="GO:0004143">
    <property type="term" value="F:ATP-dependent diacylglycerol kinase activity"/>
    <property type="evidence" value="ECO:0007669"/>
    <property type="project" value="UniProtKB-EC"/>
</dbReference>